<protein>
    <submittedName>
        <fullName evidence="5">Metalloregulator ArsR/SmtB family transcription factor</fullName>
    </submittedName>
</protein>
<dbReference type="Proteomes" id="UP000754710">
    <property type="component" value="Unassembled WGS sequence"/>
</dbReference>
<evidence type="ECO:0000256" key="1">
    <source>
        <dbReference type="ARBA" id="ARBA00023015"/>
    </source>
</evidence>
<keyword evidence="2" id="KW-0238">DNA-binding</keyword>
<dbReference type="InterPro" id="IPR036388">
    <property type="entry name" value="WH-like_DNA-bd_sf"/>
</dbReference>
<evidence type="ECO:0000256" key="3">
    <source>
        <dbReference type="ARBA" id="ARBA00023163"/>
    </source>
</evidence>
<accession>A0ABS7RNI9</accession>
<dbReference type="PRINTS" id="PR00778">
    <property type="entry name" value="HTHARSR"/>
</dbReference>
<name>A0ABS7RNI9_9ACTN</name>
<dbReference type="InterPro" id="IPR036390">
    <property type="entry name" value="WH_DNA-bd_sf"/>
</dbReference>
<evidence type="ECO:0000313" key="5">
    <source>
        <dbReference type="EMBL" id="MBY9076619.1"/>
    </source>
</evidence>
<reference evidence="5 6" key="1">
    <citation type="submission" date="2021-08" db="EMBL/GenBank/DDBJ databases">
        <title>Nocardioides bacterium WL0053 sp. nov., isolated from the sediment.</title>
        <authorList>
            <person name="Wang L."/>
            <person name="Zhang D."/>
            <person name="Zhang A."/>
        </authorList>
    </citation>
    <scope>NUCLEOTIDE SEQUENCE [LARGE SCALE GENOMIC DNA]</scope>
    <source>
        <strain evidence="5 6">WL0053</strain>
    </source>
</reference>
<evidence type="ECO:0000313" key="6">
    <source>
        <dbReference type="Proteomes" id="UP000754710"/>
    </source>
</evidence>
<dbReference type="InterPro" id="IPR011991">
    <property type="entry name" value="ArsR-like_HTH"/>
</dbReference>
<dbReference type="InterPro" id="IPR001845">
    <property type="entry name" value="HTH_ArsR_DNA-bd_dom"/>
</dbReference>
<dbReference type="CDD" id="cd00090">
    <property type="entry name" value="HTH_ARSR"/>
    <property type="match status" value="1"/>
</dbReference>
<dbReference type="SMART" id="SM00418">
    <property type="entry name" value="HTH_ARSR"/>
    <property type="match status" value="1"/>
</dbReference>
<keyword evidence="1" id="KW-0805">Transcription regulation</keyword>
<dbReference type="Gene3D" id="1.10.10.10">
    <property type="entry name" value="Winged helix-like DNA-binding domain superfamily/Winged helix DNA-binding domain"/>
    <property type="match status" value="1"/>
</dbReference>
<proteinExistence type="predicted"/>
<dbReference type="EMBL" id="JAIEZQ010000003">
    <property type="protein sequence ID" value="MBY9076619.1"/>
    <property type="molecule type" value="Genomic_DNA"/>
</dbReference>
<dbReference type="SUPFAM" id="SSF46785">
    <property type="entry name" value="Winged helix' DNA-binding domain"/>
    <property type="match status" value="1"/>
</dbReference>
<sequence length="102" mass="11631">MVMSAQSDALRVLADPLRRQIVELLSREQLCNCHLVEETGARQTNVSNHLRALREAGLVETEPQGRYTYYRLRPDALERLAAELSDLARAARTRELPKRACE</sequence>
<dbReference type="InterPro" id="IPR051081">
    <property type="entry name" value="HTH_MetalResp_TranReg"/>
</dbReference>
<evidence type="ECO:0000259" key="4">
    <source>
        <dbReference type="PROSITE" id="PS50987"/>
    </source>
</evidence>
<dbReference type="PANTHER" id="PTHR33154">
    <property type="entry name" value="TRANSCRIPTIONAL REGULATOR, ARSR FAMILY"/>
    <property type="match status" value="1"/>
</dbReference>
<dbReference type="PROSITE" id="PS50987">
    <property type="entry name" value="HTH_ARSR_2"/>
    <property type="match status" value="1"/>
</dbReference>
<evidence type="ECO:0000256" key="2">
    <source>
        <dbReference type="ARBA" id="ARBA00023125"/>
    </source>
</evidence>
<dbReference type="NCBIfam" id="NF033788">
    <property type="entry name" value="HTH_metalloreg"/>
    <property type="match status" value="1"/>
</dbReference>
<organism evidence="5 6">
    <name type="scientific">Nocardioides jiangsuensis</name>
    <dbReference type="NCBI Taxonomy" id="2866161"/>
    <lineage>
        <taxon>Bacteria</taxon>
        <taxon>Bacillati</taxon>
        <taxon>Actinomycetota</taxon>
        <taxon>Actinomycetes</taxon>
        <taxon>Propionibacteriales</taxon>
        <taxon>Nocardioidaceae</taxon>
        <taxon>Nocardioides</taxon>
    </lineage>
</organism>
<comment type="caution">
    <text evidence="5">The sequence shown here is derived from an EMBL/GenBank/DDBJ whole genome shotgun (WGS) entry which is preliminary data.</text>
</comment>
<dbReference type="Pfam" id="PF01022">
    <property type="entry name" value="HTH_5"/>
    <property type="match status" value="1"/>
</dbReference>
<keyword evidence="3" id="KW-0804">Transcription</keyword>
<feature type="domain" description="HTH arsR-type" evidence="4">
    <location>
        <begin position="1"/>
        <end position="92"/>
    </location>
</feature>
<gene>
    <name evidence="5" type="ORF">K1X13_17430</name>
</gene>
<keyword evidence="6" id="KW-1185">Reference proteome</keyword>
<dbReference type="PANTHER" id="PTHR33154:SF18">
    <property type="entry name" value="ARSENICAL RESISTANCE OPERON REPRESSOR"/>
    <property type="match status" value="1"/>
</dbReference>